<evidence type="ECO:0000256" key="3">
    <source>
        <dbReference type="ARBA" id="ARBA00006916"/>
    </source>
</evidence>
<keyword evidence="12" id="KW-1185">Reference proteome</keyword>
<gene>
    <name evidence="11" type="ORF">E6O75_ATG02384</name>
</gene>
<dbReference type="AlphaFoldDB" id="A0A4Z1PA92"/>
<feature type="compositionally biased region" description="Basic and acidic residues" evidence="10">
    <location>
        <begin position="167"/>
        <end position="183"/>
    </location>
</feature>
<evidence type="ECO:0000256" key="9">
    <source>
        <dbReference type="SAM" id="Coils"/>
    </source>
</evidence>
<feature type="compositionally biased region" description="Low complexity" evidence="10">
    <location>
        <begin position="224"/>
        <end position="238"/>
    </location>
</feature>
<dbReference type="GO" id="GO:0005730">
    <property type="term" value="C:nucleolus"/>
    <property type="evidence" value="ECO:0007669"/>
    <property type="project" value="UniProtKB-SubCell"/>
</dbReference>
<reference evidence="11 12" key="1">
    <citation type="submission" date="2019-04" db="EMBL/GenBank/DDBJ databases">
        <title>High contiguity whole genome sequence and gene annotation resource for two Venturia nashicola isolates.</title>
        <authorList>
            <person name="Prokchorchik M."/>
            <person name="Won K."/>
            <person name="Lee Y."/>
            <person name="Choi E.D."/>
            <person name="Segonzac C."/>
            <person name="Sohn K.H."/>
        </authorList>
    </citation>
    <scope>NUCLEOTIDE SEQUENCE [LARGE SCALE GENOMIC DNA]</scope>
    <source>
        <strain evidence="11 12">PRI2</strain>
    </source>
</reference>
<dbReference type="InterPro" id="IPR050786">
    <property type="entry name" value="EFG1_rRNA-proc"/>
</dbReference>
<feature type="compositionally biased region" description="Basic and acidic residues" evidence="10">
    <location>
        <begin position="256"/>
        <end position="266"/>
    </location>
</feature>
<dbReference type="STRING" id="86259.A0A4Z1PA92"/>
<evidence type="ECO:0000256" key="10">
    <source>
        <dbReference type="SAM" id="MobiDB-lite"/>
    </source>
</evidence>
<evidence type="ECO:0000256" key="5">
    <source>
        <dbReference type="ARBA" id="ARBA00019827"/>
    </source>
</evidence>
<dbReference type="EMBL" id="SNSC02000005">
    <property type="protein sequence ID" value="TID24019.1"/>
    <property type="molecule type" value="Genomic_DNA"/>
</dbReference>
<sequence>MAAPPNGPQPAKRKAQFPESETHRAYKRNQKNRESPYDGRDAHPKRYATRPLKDGIRDLERMLKGAKMPADIRQTRERELEALKLELVKMTADKEKQEMIGRYHMVRFFDRKKAERRLKQATKALRACEDSEEHTKLEQDVHVAQIDLNYTQYYPLAQTYSSLYPTKKGEDGKQRGDEEETKKGIRGNPEMWKEVEQATEDGERKLEELRHRIDWDRIRTTTLAARPKAAAAASPSKSASKESDSGGANLPKNRRQIRDEARKNVQLDDDDSDGGFFE</sequence>
<proteinExistence type="inferred from homology"/>
<comment type="subcellular location">
    <subcellularLocation>
        <location evidence="2">Nucleus</location>
        <location evidence="2">Nucleolus</location>
    </subcellularLocation>
</comment>
<comment type="similarity">
    <text evidence="3">Belongs to the EFG1 family.</text>
</comment>
<keyword evidence="8" id="KW-0539">Nucleus</keyword>
<comment type="caution">
    <text evidence="11">The sequence shown here is derived from an EMBL/GenBank/DDBJ whole genome shotgun (WGS) entry which is preliminary data.</text>
</comment>
<accession>A0A4Z1PA92</accession>
<keyword evidence="7 9" id="KW-0175">Coiled coil</keyword>
<evidence type="ECO:0000256" key="4">
    <source>
        <dbReference type="ARBA" id="ARBA00018689"/>
    </source>
</evidence>
<evidence type="ECO:0000256" key="6">
    <source>
        <dbReference type="ARBA" id="ARBA00022552"/>
    </source>
</evidence>
<name>A0A4Z1PA92_9PEZI</name>
<evidence type="ECO:0000313" key="11">
    <source>
        <dbReference type="EMBL" id="TID24019.1"/>
    </source>
</evidence>
<feature type="region of interest" description="Disordered" evidence="10">
    <location>
        <begin position="164"/>
        <end position="278"/>
    </location>
</feature>
<comment type="function">
    <text evidence="1">Involved in rRNA processing.</text>
</comment>
<dbReference type="GO" id="GO:0030688">
    <property type="term" value="C:preribosome, small subunit precursor"/>
    <property type="evidence" value="ECO:0007669"/>
    <property type="project" value="TreeGrafter"/>
</dbReference>
<organism evidence="11 12">
    <name type="scientific">Venturia nashicola</name>
    <dbReference type="NCBI Taxonomy" id="86259"/>
    <lineage>
        <taxon>Eukaryota</taxon>
        <taxon>Fungi</taxon>
        <taxon>Dikarya</taxon>
        <taxon>Ascomycota</taxon>
        <taxon>Pezizomycotina</taxon>
        <taxon>Dothideomycetes</taxon>
        <taxon>Pleosporomycetidae</taxon>
        <taxon>Venturiales</taxon>
        <taxon>Venturiaceae</taxon>
        <taxon>Venturia</taxon>
    </lineage>
</organism>
<dbReference type="GO" id="GO:0000462">
    <property type="term" value="P:maturation of SSU-rRNA from tricistronic rRNA transcript (SSU-rRNA, 5.8S rRNA, LSU-rRNA)"/>
    <property type="evidence" value="ECO:0007669"/>
    <property type="project" value="TreeGrafter"/>
</dbReference>
<dbReference type="PANTHER" id="PTHR33911:SF1">
    <property type="entry name" value="RRNA-PROCESSING PROTEIN EFG1"/>
    <property type="match status" value="1"/>
</dbReference>
<dbReference type="PANTHER" id="PTHR33911">
    <property type="entry name" value="RRNA-PROCESSING PROTEIN EFG1"/>
    <property type="match status" value="1"/>
</dbReference>
<evidence type="ECO:0000313" key="12">
    <source>
        <dbReference type="Proteomes" id="UP000298493"/>
    </source>
</evidence>
<feature type="compositionally biased region" description="Basic and acidic residues" evidence="10">
    <location>
        <begin position="31"/>
        <end position="44"/>
    </location>
</feature>
<dbReference type="Proteomes" id="UP000298493">
    <property type="component" value="Unassembled WGS sequence"/>
</dbReference>
<feature type="coiled-coil region" evidence="9">
    <location>
        <begin position="73"/>
        <end position="131"/>
    </location>
</feature>
<evidence type="ECO:0000256" key="2">
    <source>
        <dbReference type="ARBA" id="ARBA00004604"/>
    </source>
</evidence>
<evidence type="ECO:0000256" key="1">
    <source>
        <dbReference type="ARBA" id="ARBA00002773"/>
    </source>
</evidence>
<dbReference type="OrthoDB" id="47732at2759"/>
<feature type="region of interest" description="Disordered" evidence="10">
    <location>
        <begin position="1"/>
        <end position="54"/>
    </location>
</feature>
<dbReference type="Pfam" id="PF10153">
    <property type="entry name" value="Efg1"/>
    <property type="match status" value="1"/>
</dbReference>
<evidence type="ECO:0000256" key="7">
    <source>
        <dbReference type="ARBA" id="ARBA00023054"/>
    </source>
</evidence>
<keyword evidence="6" id="KW-0698">rRNA processing</keyword>
<evidence type="ECO:0000256" key="8">
    <source>
        <dbReference type="ARBA" id="ARBA00023242"/>
    </source>
</evidence>
<protein>
    <recommendedName>
        <fullName evidence="4">rRNA-processing protein EFG1</fullName>
    </recommendedName>
    <alternativeName>
        <fullName evidence="5">rRNA-processing protein efg1</fullName>
    </alternativeName>
</protein>
<dbReference type="InterPro" id="IPR019310">
    <property type="entry name" value="Efg1"/>
</dbReference>
<feature type="compositionally biased region" description="Basic and acidic residues" evidence="10">
    <location>
        <begin position="191"/>
        <end position="219"/>
    </location>
</feature>
<feature type="compositionally biased region" description="Acidic residues" evidence="10">
    <location>
        <begin position="267"/>
        <end position="278"/>
    </location>
</feature>